<gene>
    <name evidence="2" type="ORF">Cni_G00164</name>
</gene>
<organism evidence="2 3">
    <name type="scientific">Canna indica</name>
    <name type="common">Indian-shot</name>
    <dbReference type="NCBI Taxonomy" id="4628"/>
    <lineage>
        <taxon>Eukaryota</taxon>
        <taxon>Viridiplantae</taxon>
        <taxon>Streptophyta</taxon>
        <taxon>Embryophyta</taxon>
        <taxon>Tracheophyta</taxon>
        <taxon>Spermatophyta</taxon>
        <taxon>Magnoliopsida</taxon>
        <taxon>Liliopsida</taxon>
        <taxon>Zingiberales</taxon>
        <taxon>Cannaceae</taxon>
        <taxon>Canna</taxon>
    </lineage>
</organism>
<evidence type="ECO:0000313" key="2">
    <source>
        <dbReference type="EMBL" id="WOK91473.1"/>
    </source>
</evidence>
<dbReference type="Pfam" id="PF01823">
    <property type="entry name" value="MACPF"/>
    <property type="match status" value="1"/>
</dbReference>
<dbReference type="EMBL" id="CP136890">
    <property type="protein sequence ID" value="WOK91473.1"/>
    <property type="molecule type" value="Genomic_DNA"/>
</dbReference>
<dbReference type="PANTHER" id="PTHR33199:SF8">
    <property type="entry name" value="MACPF DOMAIN-CONTAINING PROTEIN NSL1"/>
    <property type="match status" value="1"/>
</dbReference>
<sequence length="358" mass="39726">MMMMAPNRGEAPEVVAVKAVAAIGCGYDLCYDYSFTYVKPGPDGTRLIELDGALAHDLVLPGGVVVPNVPKSIKCDRGARTRFRSDVVSFHQMAEQFNQFISLTGKIPSGAFNTAFDFRGCWQKDASATKSLAFDGWNISLYSVELVSSHIVLLDRIKQEVPSSWDPAALAEFIEKYGTHIIAGLMMGGKDLVHMKQLKDSPLHENEVQNLLKNTVGERFDDTTNRDWNDDSSRKLKDKKIENHENHTSFLDSIRSTTVPLSKKGDILCKFMRRGGIDISQSHSKWLATIPQSPSLITMSFVPITSLLNGVKGSGFLSHAVNLYLRCKYLISLQTSTWFITVFSLAGETGLLQYFNST</sequence>
<dbReference type="GO" id="GO:2000031">
    <property type="term" value="P:regulation of salicylic acid mediated signaling pathway"/>
    <property type="evidence" value="ECO:0007669"/>
    <property type="project" value="InterPro"/>
</dbReference>
<dbReference type="InterPro" id="IPR020864">
    <property type="entry name" value="MACPF"/>
</dbReference>
<name>A0AAQ3JKP8_9LILI</name>
<dbReference type="GO" id="GO:0009626">
    <property type="term" value="P:plant-type hypersensitive response"/>
    <property type="evidence" value="ECO:0007669"/>
    <property type="project" value="TreeGrafter"/>
</dbReference>
<protein>
    <submittedName>
        <fullName evidence="2">MACPF domain-containing protein NSL1 isoform X1</fullName>
    </submittedName>
</protein>
<dbReference type="SMART" id="SM00457">
    <property type="entry name" value="MACPF"/>
    <property type="match status" value="1"/>
</dbReference>
<feature type="domain" description="MACPF" evidence="1">
    <location>
        <begin position="5"/>
        <end position="338"/>
    </location>
</feature>
<keyword evidence="3" id="KW-1185">Reference proteome</keyword>
<dbReference type="PROSITE" id="PS51412">
    <property type="entry name" value="MACPF_2"/>
    <property type="match status" value="1"/>
</dbReference>
<dbReference type="AlphaFoldDB" id="A0AAQ3JKP8"/>
<dbReference type="GO" id="GO:0005886">
    <property type="term" value="C:plasma membrane"/>
    <property type="evidence" value="ECO:0007669"/>
    <property type="project" value="TreeGrafter"/>
</dbReference>
<reference evidence="2 3" key="1">
    <citation type="submission" date="2023-10" db="EMBL/GenBank/DDBJ databases">
        <title>Chromosome-scale genome assembly provides insights into flower coloration mechanisms of Canna indica.</title>
        <authorList>
            <person name="Li C."/>
        </authorList>
    </citation>
    <scope>NUCLEOTIDE SEQUENCE [LARGE SCALE GENOMIC DNA]</scope>
    <source>
        <tissue evidence="2">Flower</tissue>
    </source>
</reference>
<accession>A0AAQ3JKP8</accession>
<dbReference type="InterPro" id="IPR044663">
    <property type="entry name" value="CAD1/NSL1-like"/>
</dbReference>
<dbReference type="Proteomes" id="UP001327560">
    <property type="component" value="Chromosome 1"/>
</dbReference>
<evidence type="ECO:0000313" key="3">
    <source>
        <dbReference type="Proteomes" id="UP001327560"/>
    </source>
</evidence>
<evidence type="ECO:0000259" key="1">
    <source>
        <dbReference type="PROSITE" id="PS51412"/>
    </source>
</evidence>
<dbReference type="PANTHER" id="PTHR33199">
    <property type="entry name" value="MACPF DOMAIN-CONTAINING PROTEIN CAD1"/>
    <property type="match status" value="1"/>
</dbReference>
<proteinExistence type="predicted"/>